<protein>
    <submittedName>
        <fullName evidence="2">Proline racemase</fullName>
        <ecNumber evidence="2">5.1.1.4</ecNumber>
    </submittedName>
</protein>
<dbReference type="AlphaFoldDB" id="A0A645BF34"/>
<evidence type="ECO:0000313" key="2">
    <source>
        <dbReference type="EMBL" id="MPM61783.1"/>
    </source>
</evidence>
<sequence length="73" mass="8118">MALLADRGDLAPNEPFLHESILGTLFEGRYEEGPMIGDYHSIIPFIKGSANIVGFNWLISHENDPLLPGFLLH</sequence>
<gene>
    <name evidence="2" type="ORF">SDC9_108643</name>
</gene>
<dbReference type="InterPro" id="IPR008794">
    <property type="entry name" value="Pro_racemase_fam"/>
</dbReference>
<dbReference type="Gene3D" id="3.10.310.10">
    <property type="entry name" value="Diaminopimelate Epimerase, Chain A, domain 1"/>
    <property type="match status" value="1"/>
</dbReference>
<dbReference type="GO" id="GO:0018112">
    <property type="term" value="F:proline racemase activity"/>
    <property type="evidence" value="ECO:0007669"/>
    <property type="project" value="UniProtKB-EC"/>
</dbReference>
<comment type="caution">
    <text evidence="2">The sequence shown here is derived from an EMBL/GenBank/DDBJ whole genome shotgun (WGS) entry which is preliminary data.</text>
</comment>
<dbReference type="Pfam" id="PF05544">
    <property type="entry name" value="Pro_racemase"/>
    <property type="match status" value="1"/>
</dbReference>
<evidence type="ECO:0000256" key="1">
    <source>
        <dbReference type="ARBA" id="ARBA00007529"/>
    </source>
</evidence>
<dbReference type="SUPFAM" id="SSF54506">
    <property type="entry name" value="Diaminopimelate epimerase-like"/>
    <property type="match status" value="1"/>
</dbReference>
<dbReference type="EC" id="5.1.1.4" evidence="2"/>
<accession>A0A645BF34</accession>
<dbReference type="EMBL" id="VSSQ01018523">
    <property type="protein sequence ID" value="MPM61783.1"/>
    <property type="molecule type" value="Genomic_DNA"/>
</dbReference>
<proteinExistence type="inferred from homology"/>
<comment type="similarity">
    <text evidence="1">Belongs to the proline racemase family.</text>
</comment>
<keyword evidence="2" id="KW-0413">Isomerase</keyword>
<organism evidence="2">
    <name type="scientific">bioreactor metagenome</name>
    <dbReference type="NCBI Taxonomy" id="1076179"/>
    <lineage>
        <taxon>unclassified sequences</taxon>
        <taxon>metagenomes</taxon>
        <taxon>ecological metagenomes</taxon>
    </lineage>
</organism>
<reference evidence="2" key="1">
    <citation type="submission" date="2019-08" db="EMBL/GenBank/DDBJ databases">
        <authorList>
            <person name="Kucharzyk K."/>
            <person name="Murdoch R.W."/>
            <person name="Higgins S."/>
            <person name="Loffler F."/>
        </authorList>
    </citation>
    <scope>NUCLEOTIDE SEQUENCE</scope>
</reference>
<name>A0A645BF34_9ZZZZ</name>